<dbReference type="RefSeq" id="WP_248631292.1">
    <property type="nucleotide sequence ID" value="NZ_JALPTH010000001.1"/>
</dbReference>
<proteinExistence type="predicted"/>
<evidence type="ECO:0000313" key="1">
    <source>
        <dbReference type="EMBL" id="MCK8676109.1"/>
    </source>
</evidence>
<sequence>MLLTSVVMAVLWWPWSEVAYRSTAPASVAYEDGSPHHLGLVHEWTLSGRHSYTLVIGRDPGLSYGHRLDVDPEMAGQGVASTAWTEEGVRVRFPAGHELLVPARFFLHGR</sequence>
<evidence type="ECO:0000313" key="2">
    <source>
        <dbReference type="Proteomes" id="UP001522868"/>
    </source>
</evidence>
<reference evidence="1 2" key="1">
    <citation type="submission" date="2022-04" db="EMBL/GenBank/DDBJ databases">
        <title>Streptomyces sp. nov. LCR6-01 isolated from Lichen of Dirinaria sp.</title>
        <authorList>
            <person name="Kanchanasin P."/>
            <person name="Tanasupawat S."/>
            <person name="Phongsopitanun W."/>
        </authorList>
    </citation>
    <scope>NUCLEOTIDE SEQUENCE [LARGE SCALE GENOMIC DNA]</scope>
    <source>
        <strain evidence="1 2">LCR6-01</strain>
    </source>
</reference>
<organism evidence="1 2">
    <name type="scientific">Streptomyces lichenis</name>
    <dbReference type="NCBI Taxonomy" id="2306967"/>
    <lineage>
        <taxon>Bacteria</taxon>
        <taxon>Bacillati</taxon>
        <taxon>Actinomycetota</taxon>
        <taxon>Actinomycetes</taxon>
        <taxon>Kitasatosporales</taxon>
        <taxon>Streptomycetaceae</taxon>
        <taxon>Streptomyces</taxon>
    </lineage>
</organism>
<gene>
    <name evidence="1" type="ORF">M1O15_01495</name>
</gene>
<name>A0ABT0I462_9ACTN</name>
<accession>A0ABT0I462</accession>
<dbReference type="EMBL" id="JALPTH010000001">
    <property type="protein sequence ID" value="MCK8676109.1"/>
    <property type="molecule type" value="Genomic_DNA"/>
</dbReference>
<dbReference type="Proteomes" id="UP001522868">
    <property type="component" value="Unassembled WGS sequence"/>
</dbReference>
<comment type="caution">
    <text evidence="1">The sequence shown here is derived from an EMBL/GenBank/DDBJ whole genome shotgun (WGS) entry which is preliminary data.</text>
</comment>
<keyword evidence="2" id="KW-1185">Reference proteome</keyword>
<protein>
    <submittedName>
        <fullName evidence="1">Uncharacterized protein</fullName>
    </submittedName>
</protein>